<evidence type="ECO:0000313" key="2">
    <source>
        <dbReference type="Proteomes" id="UP000558113"/>
    </source>
</evidence>
<accession>A0A7X5C073</accession>
<keyword evidence="2" id="KW-1185">Reference proteome</keyword>
<sequence>METYQLTELSITYGGAATRLSFSSARLVIVSDAGYKLWYVEVDGMTQHDLLRRFNETDQLGVALNGITAGGRPFAGSGYFHPNEQHHAAAIRGDGELPGF</sequence>
<comment type="caution">
    <text evidence="1">The sequence shown here is derived from an EMBL/GenBank/DDBJ whole genome shotgun (WGS) entry which is preliminary data.</text>
</comment>
<dbReference type="OrthoDB" id="2678890at2"/>
<dbReference type="Proteomes" id="UP000558113">
    <property type="component" value="Unassembled WGS sequence"/>
</dbReference>
<protein>
    <submittedName>
        <fullName evidence="1">Uncharacterized protein</fullName>
    </submittedName>
</protein>
<name>A0A7X5C073_9BACL</name>
<dbReference type="RefSeq" id="WP_161701415.1">
    <property type="nucleotide sequence ID" value="NZ_JAAAMU010000012.1"/>
</dbReference>
<proteinExistence type="predicted"/>
<dbReference type="AlphaFoldDB" id="A0A7X5C073"/>
<gene>
    <name evidence="1" type="ORF">GT003_20765</name>
</gene>
<evidence type="ECO:0000313" key="1">
    <source>
        <dbReference type="EMBL" id="NBC71432.1"/>
    </source>
</evidence>
<organism evidence="1 2">
    <name type="scientific">Paenibacillus sacheonensis</name>
    <dbReference type="NCBI Taxonomy" id="742054"/>
    <lineage>
        <taxon>Bacteria</taxon>
        <taxon>Bacillati</taxon>
        <taxon>Bacillota</taxon>
        <taxon>Bacilli</taxon>
        <taxon>Bacillales</taxon>
        <taxon>Paenibacillaceae</taxon>
        <taxon>Paenibacillus</taxon>
    </lineage>
</organism>
<reference evidence="1 2" key="1">
    <citation type="submission" date="2020-01" db="EMBL/GenBank/DDBJ databases">
        <title>Paenibacillus soybeanensis sp. nov. isolated from the nodules of soybean (Glycine max(L.) Merr).</title>
        <authorList>
            <person name="Wang H."/>
        </authorList>
    </citation>
    <scope>NUCLEOTIDE SEQUENCE [LARGE SCALE GENOMIC DNA]</scope>
    <source>
        <strain evidence="1 2">DSM 23054</strain>
    </source>
</reference>
<dbReference type="EMBL" id="JAAAMU010000012">
    <property type="protein sequence ID" value="NBC71432.1"/>
    <property type="molecule type" value="Genomic_DNA"/>
</dbReference>